<dbReference type="InterPro" id="IPR005859">
    <property type="entry name" value="CysK"/>
</dbReference>
<protein>
    <recommendedName>
        <fullName evidence="5 13">Cysteine synthase</fullName>
        <ecNumber evidence="4 13">2.5.1.47</ecNumber>
    </recommendedName>
</protein>
<organism evidence="15 16">
    <name type="scientific">Microseira wollei NIES-4236</name>
    <dbReference type="NCBI Taxonomy" id="2530354"/>
    <lineage>
        <taxon>Bacteria</taxon>
        <taxon>Bacillati</taxon>
        <taxon>Cyanobacteriota</taxon>
        <taxon>Cyanophyceae</taxon>
        <taxon>Oscillatoriophycideae</taxon>
        <taxon>Aerosakkonematales</taxon>
        <taxon>Aerosakkonemataceae</taxon>
        <taxon>Microseira</taxon>
    </lineage>
</organism>
<dbReference type="NCBIfam" id="TIGR01139">
    <property type="entry name" value="cysK"/>
    <property type="match status" value="1"/>
</dbReference>
<dbReference type="EMBL" id="BLAY01000245">
    <property type="protein sequence ID" value="GET43706.1"/>
    <property type="molecule type" value="Genomic_DNA"/>
</dbReference>
<dbReference type="PROSITE" id="PS00901">
    <property type="entry name" value="CYS_SYNTHASE"/>
    <property type="match status" value="1"/>
</dbReference>
<dbReference type="AlphaFoldDB" id="A0AAV3XRT4"/>
<dbReference type="FunFam" id="3.40.50.1100:FF:000067">
    <property type="entry name" value="Cysteine synthase"/>
    <property type="match status" value="1"/>
</dbReference>
<comment type="cofactor">
    <cofactor evidence="1 11 13">
        <name>pyridoxal 5'-phosphate</name>
        <dbReference type="ChEBI" id="CHEBI:597326"/>
    </cofactor>
</comment>
<sequence length="320" mass="34073">MRIAKDITELVGRTPLVQLNKIPQSEGALARIVVKLESMNPAASVKDRIGMSMVDVAEKEGLIEPGKTILVEPTSGNTGIALAMVAAAKGYHLILTMPETMSMERRAMLKAYGAQLELTPGAQGMRGAIALAEEIVAKTPHAFMLQQFRNPANPKVHRETTAEEIWADTDGEVDILIAGVGTGGTITGVAEVIKSRKPSFRAIAVEPANSPVLSGGTPGPHKIQGIGAGFVPAVYQHELIDEVIQVTDEQAIAYSRRLAKEEGLLSGISAGAALYAAIVVAKRPENEGRLIVMIQPSFGERYLSTVLFQEQPPAQLTVPV</sequence>
<keyword evidence="9 13" id="KW-0198">Cysteine biosynthesis</keyword>
<comment type="catalytic activity">
    <reaction evidence="10 13">
        <text>O-acetyl-L-serine + hydrogen sulfide = L-cysteine + acetate</text>
        <dbReference type="Rhea" id="RHEA:14829"/>
        <dbReference type="ChEBI" id="CHEBI:29919"/>
        <dbReference type="ChEBI" id="CHEBI:30089"/>
        <dbReference type="ChEBI" id="CHEBI:35235"/>
        <dbReference type="ChEBI" id="CHEBI:58340"/>
        <dbReference type="EC" id="2.5.1.47"/>
    </reaction>
</comment>
<dbReference type="InterPro" id="IPR001216">
    <property type="entry name" value="P-phosphate_BS"/>
</dbReference>
<keyword evidence="16" id="KW-1185">Reference proteome</keyword>
<dbReference type="EC" id="2.5.1.47" evidence="4 13"/>
<gene>
    <name evidence="15" type="ORF">MiSe_85310</name>
</gene>
<dbReference type="PANTHER" id="PTHR10314">
    <property type="entry name" value="CYSTATHIONINE BETA-SYNTHASE"/>
    <property type="match status" value="1"/>
</dbReference>
<dbReference type="InterPro" id="IPR036052">
    <property type="entry name" value="TrpB-like_PALP_sf"/>
</dbReference>
<dbReference type="GO" id="GO:0004124">
    <property type="term" value="F:cysteine synthase activity"/>
    <property type="evidence" value="ECO:0007669"/>
    <property type="project" value="UniProtKB-UniRule"/>
</dbReference>
<reference evidence="15" key="1">
    <citation type="submission" date="2019-10" db="EMBL/GenBank/DDBJ databases">
        <title>Draft genome sequece of Microseira wollei NIES-4236.</title>
        <authorList>
            <person name="Yamaguchi H."/>
            <person name="Suzuki S."/>
            <person name="Kawachi M."/>
        </authorList>
    </citation>
    <scope>NUCLEOTIDE SEQUENCE</scope>
    <source>
        <strain evidence="15">NIES-4236</strain>
    </source>
</reference>
<dbReference type="Pfam" id="PF00291">
    <property type="entry name" value="PALP"/>
    <property type="match status" value="1"/>
</dbReference>
<evidence type="ECO:0000256" key="8">
    <source>
        <dbReference type="ARBA" id="ARBA00022898"/>
    </source>
</evidence>
<dbReference type="InterPro" id="IPR005856">
    <property type="entry name" value="Cys_synth"/>
</dbReference>
<evidence type="ECO:0000313" key="15">
    <source>
        <dbReference type="EMBL" id="GET43706.1"/>
    </source>
</evidence>
<dbReference type="Gene3D" id="3.40.50.1100">
    <property type="match status" value="2"/>
</dbReference>
<dbReference type="SUPFAM" id="SSF53686">
    <property type="entry name" value="Tryptophan synthase beta subunit-like PLP-dependent enzymes"/>
    <property type="match status" value="1"/>
</dbReference>
<keyword evidence="7 13" id="KW-0808">Transferase</keyword>
<keyword evidence="8 11" id="KW-0663">Pyridoxal phosphate</keyword>
<feature type="modified residue" description="N6-(pyridoxal phosphate)lysine" evidence="12">
    <location>
        <position position="46"/>
    </location>
</feature>
<dbReference type="NCBIfam" id="TIGR01136">
    <property type="entry name" value="cysKM"/>
    <property type="match status" value="1"/>
</dbReference>
<dbReference type="InterPro" id="IPR050214">
    <property type="entry name" value="Cys_Synth/Cystath_Beta-Synth"/>
</dbReference>
<evidence type="ECO:0000313" key="16">
    <source>
        <dbReference type="Proteomes" id="UP001050975"/>
    </source>
</evidence>
<accession>A0AAV3XRT4</accession>
<comment type="similarity">
    <text evidence="3 13">Belongs to the cysteine synthase/cystathionine beta-synthase family.</text>
</comment>
<evidence type="ECO:0000256" key="12">
    <source>
        <dbReference type="PIRSR" id="PIRSR605856-51"/>
    </source>
</evidence>
<evidence type="ECO:0000256" key="3">
    <source>
        <dbReference type="ARBA" id="ARBA00007103"/>
    </source>
</evidence>
<dbReference type="GO" id="GO:0006535">
    <property type="term" value="P:cysteine biosynthetic process from serine"/>
    <property type="evidence" value="ECO:0007669"/>
    <property type="project" value="UniProtKB-UniRule"/>
</dbReference>
<name>A0AAV3XRT4_9CYAN</name>
<evidence type="ECO:0000256" key="5">
    <source>
        <dbReference type="ARBA" id="ARBA00019371"/>
    </source>
</evidence>
<dbReference type="Proteomes" id="UP001050975">
    <property type="component" value="Unassembled WGS sequence"/>
</dbReference>
<dbReference type="CDD" id="cd01561">
    <property type="entry name" value="CBS_like"/>
    <property type="match status" value="1"/>
</dbReference>
<evidence type="ECO:0000256" key="13">
    <source>
        <dbReference type="RuleBase" id="RU003985"/>
    </source>
</evidence>
<evidence type="ECO:0000259" key="14">
    <source>
        <dbReference type="Pfam" id="PF00291"/>
    </source>
</evidence>
<dbReference type="GO" id="GO:0005737">
    <property type="term" value="C:cytoplasm"/>
    <property type="evidence" value="ECO:0007669"/>
    <property type="project" value="UniProtKB-ARBA"/>
</dbReference>
<evidence type="ECO:0000256" key="6">
    <source>
        <dbReference type="ARBA" id="ARBA00022605"/>
    </source>
</evidence>
<evidence type="ECO:0000256" key="2">
    <source>
        <dbReference type="ARBA" id="ARBA00004962"/>
    </source>
</evidence>
<evidence type="ECO:0000256" key="11">
    <source>
        <dbReference type="PIRSR" id="PIRSR605856-50"/>
    </source>
</evidence>
<comment type="pathway">
    <text evidence="2">Amino-acid biosynthesis; L-cysteine biosynthesis; L-cysteine from L-serine: step 2/2.</text>
</comment>
<evidence type="ECO:0000256" key="7">
    <source>
        <dbReference type="ARBA" id="ARBA00022679"/>
    </source>
</evidence>
<dbReference type="RefSeq" id="WP_226592789.1">
    <property type="nucleotide sequence ID" value="NZ_BLAY01000245.1"/>
</dbReference>
<dbReference type="InterPro" id="IPR001926">
    <property type="entry name" value="TrpB-like_PALP"/>
</dbReference>
<evidence type="ECO:0000256" key="4">
    <source>
        <dbReference type="ARBA" id="ARBA00012681"/>
    </source>
</evidence>
<keyword evidence="6 13" id="KW-0028">Amino-acid biosynthesis</keyword>
<evidence type="ECO:0000256" key="9">
    <source>
        <dbReference type="ARBA" id="ARBA00023192"/>
    </source>
</evidence>
<feature type="domain" description="Tryptophan synthase beta chain-like PALP" evidence="14">
    <location>
        <begin position="7"/>
        <end position="293"/>
    </location>
</feature>
<proteinExistence type="inferred from homology"/>
<feature type="binding site" evidence="11">
    <location>
        <position position="269"/>
    </location>
    <ligand>
        <name>pyridoxal 5'-phosphate</name>
        <dbReference type="ChEBI" id="CHEBI:597326"/>
    </ligand>
</feature>
<comment type="caution">
    <text evidence="15">The sequence shown here is derived from an EMBL/GenBank/DDBJ whole genome shotgun (WGS) entry which is preliminary data.</text>
</comment>
<feature type="binding site" evidence="11">
    <location>
        <position position="77"/>
    </location>
    <ligand>
        <name>pyridoxal 5'-phosphate</name>
        <dbReference type="ChEBI" id="CHEBI:597326"/>
    </ligand>
</feature>
<feature type="binding site" evidence="11">
    <location>
        <begin position="181"/>
        <end position="185"/>
    </location>
    <ligand>
        <name>pyridoxal 5'-phosphate</name>
        <dbReference type="ChEBI" id="CHEBI:597326"/>
    </ligand>
</feature>
<evidence type="ECO:0000256" key="10">
    <source>
        <dbReference type="ARBA" id="ARBA00047931"/>
    </source>
</evidence>
<evidence type="ECO:0000256" key="1">
    <source>
        <dbReference type="ARBA" id="ARBA00001933"/>
    </source>
</evidence>